<gene>
    <name evidence="1" type="ORF">SRO942_LOCUS48822</name>
</gene>
<proteinExistence type="predicted"/>
<comment type="caution">
    <text evidence="1">The sequence shown here is derived from an EMBL/GenBank/DDBJ whole genome shotgun (WGS) entry which is preliminary data.</text>
</comment>
<dbReference type="EMBL" id="CAJOBC010127274">
    <property type="protein sequence ID" value="CAF4599791.1"/>
    <property type="molecule type" value="Genomic_DNA"/>
</dbReference>
<reference evidence="1" key="1">
    <citation type="submission" date="2021-02" db="EMBL/GenBank/DDBJ databases">
        <authorList>
            <person name="Nowell W R."/>
        </authorList>
    </citation>
    <scope>NUCLEOTIDE SEQUENCE</scope>
</reference>
<accession>A0A8S2Z3V4</accession>
<evidence type="ECO:0000313" key="2">
    <source>
        <dbReference type="Proteomes" id="UP000681722"/>
    </source>
</evidence>
<name>A0A8S2Z3V4_9BILA</name>
<protein>
    <submittedName>
        <fullName evidence="1">Uncharacterized protein</fullName>
    </submittedName>
</protein>
<sequence length="39" mass="4069">MHSTRDSTQGSLAKASGGLFCAVYPPYKGRGVLFPSALP</sequence>
<organism evidence="1 2">
    <name type="scientific">Didymodactylos carnosus</name>
    <dbReference type="NCBI Taxonomy" id="1234261"/>
    <lineage>
        <taxon>Eukaryota</taxon>
        <taxon>Metazoa</taxon>
        <taxon>Spiralia</taxon>
        <taxon>Gnathifera</taxon>
        <taxon>Rotifera</taxon>
        <taxon>Eurotatoria</taxon>
        <taxon>Bdelloidea</taxon>
        <taxon>Philodinida</taxon>
        <taxon>Philodinidae</taxon>
        <taxon>Didymodactylos</taxon>
    </lineage>
</organism>
<dbReference type="Proteomes" id="UP000681722">
    <property type="component" value="Unassembled WGS sequence"/>
</dbReference>
<evidence type="ECO:0000313" key="1">
    <source>
        <dbReference type="EMBL" id="CAF4599791.1"/>
    </source>
</evidence>
<dbReference type="AlphaFoldDB" id="A0A8S2Z3V4"/>
<feature type="non-terminal residue" evidence="1">
    <location>
        <position position="1"/>
    </location>
</feature>